<dbReference type="Proteomes" id="UP000190973">
    <property type="component" value="Unassembled WGS sequence"/>
</dbReference>
<evidence type="ECO:0000313" key="1">
    <source>
        <dbReference type="EMBL" id="OOM62738.1"/>
    </source>
</evidence>
<name>A0A1S8SB76_CLOBE</name>
<sequence length="32" mass="3611">MYIVDGKNILIEFADIFNFGSIYSDNKVVVSV</sequence>
<dbReference type="AlphaFoldDB" id="A0A1S8SB76"/>
<dbReference type="EMBL" id="LZZI01000019">
    <property type="protein sequence ID" value="OOM62738.1"/>
    <property type="molecule type" value="Genomic_DNA"/>
</dbReference>
<gene>
    <name evidence="1" type="ORF">CLBCK_15070</name>
</gene>
<proteinExistence type="predicted"/>
<accession>A0A1S8SB76</accession>
<protein>
    <submittedName>
        <fullName evidence="1">Uncharacterized protein</fullName>
    </submittedName>
</protein>
<organism evidence="1 2">
    <name type="scientific">Clostridium beijerinckii</name>
    <name type="common">Clostridium MP</name>
    <dbReference type="NCBI Taxonomy" id="1520"/>
    <lineage>
        <taxon>Bacteria</taxon>
        <taxon>Bacillati</taxon>
        <taxon>Bacillota</taxon>
        <taxon>Clostridia</taxon>
        <taxon>Eubacteriales</taxon>
        <taxon>Clostridiaceae</taxon>
        <taxon>Clostridium</taxon>
    </lineage>
</organism>
<comment type="caution">
    <text evidence="1">The sequence shown here is derived from an EMBL/GenBank/DDBJ whole genome shotgun (WGS) entry which is preliminary data.</text>
</comment>
<reference evidence="1 2" key="1">
    <citation type="submission" date="2016-05" db="EMBL/GenBank/DDBJ databases">
        <title>Microbial solvent formation.</title>
        <authorList>
            <person name="Poehlein A."/>
            <person name="Montoya Solano J.D."/>
            <person name="Flitsch S."/>
            <person name="Krabben P."/>
            <person name="Duerre P."/>
            <person name="Daniel R."/>
        </authorList>
    </citation>
    <scope>NUCLEOTIDE SEQUENCE [LARGE SCALE GENOMIC DNA]</scope>
    <source>
        <strain evidence="1 2">DSM 53</strain>
    </source>
</reference>
<evidence type="ECO:0000313" key="2">
    <source>
        <dbReference type="Proteomes" id="UP000190973"/>
    </source>
</evidence>